<dbReference type="Proteomes" id="UP000054166">
    <property type="component" value="Unassembled WGS sequence"/>
</dbReference>
<dbReference type="SUPFAM" id="SSF53218">
    <property type="entry name" value="Molybdenum cofactor biosynthesis proteins"/>
    <property type="match status" value="1"/>
</dbReference>
<keyword evidence="4" id="KW-1185">Reference proteome</keyword>
<evidence type="ECO:0000313" key="4">
    <source>
        <dbReference type="Proteomes" id="UP000054166"/>
    </source>
</evidence>
<dbReference type="GO" id="GO:0047884">
    <property type="term" value="F:FAD diphosphatase activity"/>
    <property type="evidence" value="ECO:0007669"/>
    <property type="project" value="TreeGrafter"/>
</dbReference>
<dbReference type="PANTHER" id="PTHR47675">
    <property type="entry name" value="MOLYBDOPTERIN BINDING DOMAIN PROTEIN (AFU_ORTHOLOGUE AFUA_5G11210)"/>
    <property type="match status" value="1"/>
</dbReference>
<dbReference type="InParanoid" id="A0A0C3G7H8"/>
<reference evidence="3 4" key="1">
    <citation type="submission" date="2014-04" db="EMBL/GenBank/DDBJ databases">
        <authorList>
            <consortium name="DOE Joint Genome Institute"/>
            <person name="Kuo A."/>
            <person name="Tarkka M."/>
            <person name="Buscot F."/>
            <person name="Kohler A."/>
            <person name="Nagy L.G."/>
            <person name="Floudas D."/>
            <person name="Copeland A."/>
            <person name="Barry K.W."/>
            <person name="Cichocki N."/>
            <person name="Veneault-Fourrey C."/>
            <person name="LaButti K."/>
            <person name="Lindquist E.A."/>
            <person name="Lipzen A."/>
            <person name="Lundell T."/>
            <person name="Morin E."/>
            <person name="Murat C."/>
            <person name="Sun H."/>
            <person name="Tunlid A."/>
            <person name="Henrissat B."/>
            <person name="Grigoriev I.V."/>
            <person name="Hibbett D.S."/>
            <person name="Martin F."/>
            <person name="Nordberg H.P."/>
            <person name="Cantor M.N."/>
            <person name="Hua S.X."/>
        </authorList>
    </citation>
    <scope>NUCLEOTIDE SEQUENCE [LARGE SCALE GENOMIC DNA]</scope>
    <source>
        <strain evidence="3 4">F 1598</strain>
    </source>
</reference>
<dbReference type="SMART" id="SM00852">
    <property type="entry name" value="MoCF_biosynth"/>
    <property type="match status" value="1"/>
</dbReference>
<dbReference type="Pfam" id="PF00994">
    <property type="entry name" value="MoCF_biosynth"/>
    <property type="match status" value="1"/>
</dbReference>
<dbReference type="PANTHER" id="PTHR47675:SF1">
    <property type="entry name" value="MOLYBDOPTERIN BINDING DOMAIN PROTEIN (AFU_ORTHOLOGUE AFUA_5G11210)"/>
    <property type="match status" value="1"/>
</dbReference>
<accession>A0A0C3G7H8</accession>
<dbReference type="InterPro" id="IPR036425">
    <property type="entry name" value="MoaB/Mog-like_dom_sf"/>
</dbReference>
<dbReference type="HOGENOM" id="CLU_030805_0_0_1"/>
<evidence type="ECO:0000259" key="2">
    <source>
        <dbReference type="SMART" id="SM00852"/>
    </source>
</evidence>
<dbReference type="AlphaFoldDB" id="A0A0C3G7H8"/>
<name>A0A0C3G7H8_PILCF</name>
<dbReference type="InterPro" id="IPR001453">
    <property type="entry name" value="MoaB/Mog_dom"/>
</dbReference>
<dbReference type="EMBL" id="KN832970">
    <property type="protein sequence ID" value="KIM92165.1"/>
    <property type="molecule type" value="Genomic_DNA"/>
</dbReference>
<sequence length="256" mass="29237">MILNSCVDPLAHRKRVEVIADDEAQIIEASRRMVQNYDFVVTSGGIGPTHDDITYRSLARAFTLGKLAYHQETLRRMEETSRHRRWTKEQTPEQKLAREQMAWFPHTGRDRVVDGDGVEVLFVREDIWVPVVRLAGKLCIFPGIPSLFQKMLDSLTLFLPLPPREERPTRLQVFTSLPESSIAPYLSALQQRVQPEGIRIGSYPVIQKGVYVSLIGSNKERVKELGGEVEKETHGREVSEEEALEKRRRQSGSYGI</sequence>
<reference evidence="4" key="2">
    <citation type="submission" date="2015-01" db="EMBL/GenBank/DDBJ databases">
        <title>Evolutionary Origins and Diversification of the Mycorrhizal Mutualists.</title>
        <authorList>
            <consortium name="DOE Joint Genome Institute"/>
            <consortium name="Mycorrhizal Genomics Consortium"/>
            <person name="Kohler A."/>
            <person name="Kuo A."/>
            <person name="Nagy L.G."/>
            <person name="Floudas D."/>
            <person name="Copeland A."/>
            <person name="Barry K.W."/>
            <person name="Cichocki N."/>
            <person name="Veneault-Fourrey C."/>
            <person name="LaButti K."/>
            <person name="Lindquist E.A."/>
            <person name="Lipzen A."/>
            <person name="Lundell T."/>
            <person name="Morin E."/>
            <person name="Murat C."/>
            <person name="Riley R."/>
            <person name="Ohm R."/>
            <person name="Sun H."/>
            <person name="Tunlid A."/>
            <person name="Henrissat B."/>
            <person name="Grigoriev I.V."/>
            <person name="Hibbett D.S."/>
            <person name="Martin F."/>
        </authorList>
    </citation>
    <scope>NUCLEOTIDE SEQUENCE [LARGE SCALE GENOMIC DNA]</scope>
    <source>
        <strain evidence="4">F 1598</strain>
    </source>
</reference>
<dbReference type="STRING" id="765440.A0A0C3G7H8"/>
<feature type="domain" description="MoaB/Mog" evidence="2">
    <location>
        <begin position="2"/>
        <end position="162"/>
    </location>
</feature>
<feature type="compositionally biased region" description="Basic and acidic residues" evidence="1">
    <location>
        <begin position="225"/>
        <end position="238"/>
    </location>
</feature>
<dbReference type="Pfam" id="PF24102">
    <property type="entry name" value="FLAD1_M"/>
    <property type="match status" value="1"/>
</dbReference>
<evidence type="ECO:0000313" key="3">
    <source>
        <dbReference type="EMBL" id="KIM92165.1"/>
    </source>
</evidence>
<gene>
    <name evidence="3" type="ORF">PILCRDRAFT_810174</name>
</gene>
<dbReference type="OrthoDB" id="448496at2759"/>
<dbReference type="GO" id="GO:0042726">
    <property type="term" value="P:flavin-containing compound metabolic process"/>
    <property type="evidence" value="ECO:0007669"/>
    <property type="project" value="TreeGrafter"/>
</dbReference>
<organism evidence="3 4">
    <name type="scientific">Piloderma croceum (strain F 1598)</name>
    <dbReference type="NCBI Taxonomy" id="765440"/>
    <lineage>
        <taxon>Eukaryota</taxon>
        <taxon>Fungi</taxon>
        <taxon>Dikarya</taxon>
        <taxon>Basidiomycota</taxon>
        <taxon>Agaricomycotina</taxon>
        <taxon>Agaricomycetes</taxon>
        <taxon>Agaricomycetidae</taxon>
        <taxon>Atheliales</taxon>
        <taxon>Atheliaceae</taxon>
        <taxon>Piloderma</taxon>
    </lineage>
</organism>
<evidence type="ECO:0000256" key="1">
    <source>
        <dbReference type="SAM" id="MobiDB-lite"/>
    </source>
</evidence>
<protein>
    <recommendedName>
        <fullName evidence="2">MoaB/Mog domain-containing protein</fullName>
    </recommendedName>
</protein>
<dbReference type="Gene3D" id="3.40.980.10">
    <property type="entry name" value="MoaB/Mog-like domain"/>
    <property type="match status" value="1"/>
</dbReference>
<feature type="region of interest" description="Disordered" evidence="1">
    <location>
        <begin position="225"/>
        <end position="256"/>
    </location>
</feature>
<dbReference type="InterPro" id="IPR056596">
    <property type="entry name" value="FLAD1_M"/>
</dbReference>
<proteinExistence type="predicted"/>